<reference evidence="1 2" key="1">
    <citation type="submission" date="2023-11" db="EMBL/GenBank/DDBJ databases">
        <authorList>
            <person name="Cook R."/>
            <person name="Crisci M."/>
            <person name="Pye H."/>
            <person name="Adriaenssens E."/>
            <person name="Santini J."/>
        </authorList>
    </citation>
    <scope>NUCLEOTIDE SEQUENCE [LARGE SCALE GENOMIC DNA]</scope>
    <source>
        <strain evidence="1">Lak_Megaphage_RVC_AP3_GC26</strain>
    </source>
</reference>
<sequence length="168" mass="19620">MVKKKKDNIEDVEKIKTPKAIGPYDIISMMCTNFEGFNKLSDTILDKNFFLINRVFSIKYPLQGALFNKNTINTADVIKSWAMFISSKEGYGRVPYFVYTKGAKKSANTSSKTDKIDKELIKEYCKRYKINLKDFETLKSLYYDELITDVKRYEKLISIKEQEKNISK</sequence>
<protein>
    <submittedName>
        <fullName evidence="1">Uncharacterized protein</fullName>
    </submittedName>
</protein>
<organism evidence="1 2">
    <name type="scientific">phage Lak_Megaphage_RVC_AP3_GC26</name>
    <dbReference type="NCBI Taxonomy" id="3109225"/>
    <lineage>
        <taxon>Viruses</taxon>
        <taxon>Duplodnaviria</taxon>
        <taxon>Heunggongvirae</taxon>
        <taxon>Uroviricota</taxon>
        <taxon>Caudoviricetes</taxon>
        <taxon>Caudoviricetes code 15 clade</taxon>
    </lineage>
</organism>
<name>A0ABZ0Z2B8_9CAUD</name>
<keyword evidence="2" id="KW-1185">Reference proteome</keyword>
<evidence type="ECO:0000313" key="2">
    <source>
        <dbReference type="Proteomes" id="UP001348805"/>
    </source>
</evidence>
<dbReference type="Proteomes" id="UP001348805">
    <property type="component" value="Segment"/>
</dbReference>
<dbReference type="EMBL" id="OR769219">
    <property type="protein sequence ID" value="WQJ51165.1"/>
    <property type="molecule type" value="Genomic_DNA"/>
</dbReference>
<evidence type="ECO:0000313" key="1">
    <source>
        <dbReference type="EMBL" id="WQJ51165.1"/>
    </source>
</evidence>
<proteinExistence type="predicted"/>
<accession>A0ABZ0Z2B8</accession>